<dbReference type="Proteomes" id="UP001500843">
    <property type="component" value="Unassembled WGS sequence"/>
</dbReference>
<dbReference type="InterPro" id="IPR009078">
    <property type="entry name" value="Ferritin-like_SF"/>
</dbReference>
<evidence type="ECO:0008006" key="3">
    <source>
        <dbReference type="Google" id="ProtNLM"/>
    </source>
</evidence>
<comment type="caution">
    <text evidence="1">The sequence shown here is derived from an EMBL/GenBank/DDBJ whole genome shotgun (WGS) entry which is preliminary data.</text>
</comment>
<gene>
    <name evidence="1" type="ORF">GCM10023198_15320</name>
</gene>
<dbReference type="SUPFAM" id="SSF47240">
    <property type="entry name" value="Ferritin-like"/>
    <property type="match status" value="1"/>
</dbReference>
<protein>
    <recommendedName>
        <fullName evidence="3">Ferritin-like metal-binding protein YciE</fullName>
    </recommendedName>
</protein>
<organism evidence="1 2">
    <name type="scientific">Promicromonospora umidemergens</name>
    <dbReference type="NCBI Taxonomy" id="629679"/>
    <lineage>
        <taxon>Bacteria</taxon>
        <taxon>Bacillati</taxon>
        <taxon>Actinomycetota</taxon>
        <taxon>Actinomycetes</taxon>
        <taxon>Micrococcales</taxon>
        <taxon>Promicromonosporaceae</taxon>
        <taxon>Promicromonospora</taxon>
    </lineage>
</organism>
<reference evidence="2" key="1">
    <citation type="journal article" date="2019" name="Int. J. Syst. Evol. Microbiol.">
        <title>The Global Catalogue of Microorganisms (GCM) 10K type strain sequencing project: providing services to taxonomists for standard genome sequencing and annotation.</title>
        <authorList>
            <consortium name="The Broad Institute Genomics Platform"/>
            <consortium name="The Broad Institute Genome Sequencing Center for Infectious Disease"/>
            <person name="Wu L."/>
            <person name="Ma J."/>
        </authorList>
    </citation>
    <scope>NUCLEOTIDE SEQUENCE [LARGE SCALE GENOMIC DNA]</scope>
    <source>
        <strain evidence="2">JCM 17975</strain>
    </source>
</reference>
<dbReference type="InterPro" id="IPR012347">
    <property type="entry name" value="Ferritin-like"/>
</dbReference>
<evidence type="ECO:0000313" key="1">
    <source>
        <dbReference type="EMBL" id="GAA4696271.1"/>
    </source>
</evidence>
<dbReference type="EMBL" id="BAABHM010000008">
    <property type="protein sequence ID" value="GAA4696271.1"/>
    <property type="molecule type" value="Genomic_DNA"/>
</dbReference>
<accession>A0ABP8WWT0</accession>
<evidence type="ECO:0000313" key="2">
    <source>
        <dbReference type="Proteomes" id="UP001500843"/>
    </source>
</evidence>
<name>A0ABP8WWT0_9MICO</name>
<keyword evidence="2" id="KW-1185">Reference proteome</keyword>
<dbReference type="Gene3D" id="1.20.1260.10">
    <property type="match status" value="1"/>
</dbReference>
<proteinExistence type="predicted"/>
<sequence>MYGAMQGMANRPMADTMVKNALADYAAEHIDACDQIGAENAAVRLTDILREEEAMARFLEQKLPGTVSAALAAAN</sequence>